<name>E3NHW1_CAERE</name>
<dbReference type="eggNOG" id="KOG1020">
    <property type="taxonomic scope" value="Eukaryota"/>
</dbReference>
<proteinExistence type="predicted"/>
<gene>
    <name evidence="2" type="ORF">CRE_01404</name>
</gene>
<evidence type="ECO:0000313" key="3">
    <source>
        <dbReference type="Proteomes" id="UP000008281"/>
    </source>
</evidence>
<dbReference type="AlphaFoldDB" id="E3NHW1"/>
<sequence length="359" mass="40735">MDEIDPDMFIELPILEELRRCSSRLRANVAFKALGADCVMKLVTTLDRNIRDAISADITCLMVPSNDGIDVVDIFEKNICEERMKKTTNAAVIALTLMSSHQMHIDCIGERRKTVKLRRGTKEWDRPVVGQPLTLVVTHFLPDFVDMIPLPNESMPDSTLSLVFDIERDGGILHNCSNQVIASICNALNNNTADDIITRMEKLRPDDKENNDLFMDKLSSIIQKVVEHSPSALEVDSHNNLELLENDDVMKTENIVLSTSRVPELRSHERDEVEDQEYEPGPEEEEEESRKVVVRQRKAEKRKTSVKARNDKKKVKSEDISPACAIFKKEWKMNQIKEEEAKNSMWASIPCGTRGGSMG</sequence>
<organism evidence="3">
    <name type="scientific">Caenorhabditis remanei</name>
    <name type="common">Caenorhabditis vulgaris</name>
    <dbReference type="NCBI Taxonomy" id="31234"/>
    <lineage>
        <taxon>Eukaryota</taxon>
        <taxon>Metazoa</taxon>
        <taxon>Ecdysozoa</taxon>
        <taxon>Nematoda</taxon>
        <taxon>Chromadorea</taxon>
        <taxon>Rhabditida</taxon>
        <taxon>Rhabditina</taxon>
        <taxon>Rhabditomorpha</taxon>
        <taxon>Rhabditoidea</taxon>
        <taxon>Rhabditidae</taxon>
        <taxon>Peloderinae</taxon>
        <taxon>Caenorhabditis</taxon>
    </lineage>
</organism>
<dbReference type="Proteomes" id="UP000008281">
    <property type="component" value="Unassembled WGS sequence"/>
</dbReference>
<protein>
    <submittedName>
        <fullName evidence="2">Uncharacterized protein</fullName>
    </submittedName>
</protein>
<dbReference type="EMBL" id="DS268687">
    <property type="protein sequence ID" value="EFO98426.1"/>
    <property type="molecule type" value="Genomic_DNA"/>
</dbReference>
<dbReference type="OrthoDB" id="418242at2759"/>
<evidence type="ECO:0000313" key="2">
    <source>
        <dbReference type="EMBL" id="EFO98426.1"/>
    </source>
</evidence>
<accession>E3NHW1</accession>
<evidence type="ECO:0000256" key="1">
    <source>
        <dbReference type="SAM" id="MobiDB-lite"/>
    </source>
</evidence>
<dbReference type="InParanoid" id="E3NHW1"/>
<keyword evidence="3" id="KW-1185">Reference proteome</keyword>
<feature type="compositionally biased region" description="Basic residues" evidence="1">
    <location>
        <begin position="292"/>
        <end position="315"/>
    </location>
</feature>
<reference evidence="2" key="1">
    <citation type="submission" date="2007-07" db="EMBL/GenBank/DDBJ databases">
        <title>PCAP assembly of the Caenorhabditis remanei genome.</title>
        <authorList>
            <consortium name="The Caenorhabditis remanei Sequencing Consortium"/>
            <person name="Wilson R.K."/>
        </authorList>
    </citation>
    <scope>NUCLEOTIDE SEQUENCE [LARGE SCALE GENOMIC DNA]</scope>
    <source>
        <strain evidence="2">PB4641</strain>
    </source>
</reference>
<feature type="region of interest" description="Disordered" evidence="1">
    <location>
        <begin position="260"/>
        <end position="319"/>
    </location>
</feature>
<feature type="compositionally biased region" description="Acidic residues" evidence="1">
    <location>
        <begin position="272"/>
        <end position="287"/>
    </location>
</feature>
<dbReference type="STRING" id="31234.E3NHW1"/>
<dbReference type="HOGENOM" id="CLU_772178_0_0_1"/>